<dbReference type="EMBL" id="PFLK01000029">
    <property type="protein sequence ID" value="PIY75070.1"/>
    <property type="molecule type" value="Genomic_DNA"/>
</dbReference>
<gene>
    <name evidence="2" type="ORF">COY85_01340</name>
</gene>
<reference evidence="3" key="1">
    <citation type="submission" date="2017-09" db="EMBL/GenBank/DDBJ databases">
        <title>Depth-based differentiation of microbial function through sediment-hosted aquifers and enrichment of novel symbionts in the deep terrestrial subsurface.</title>
        <authorList>
            <person name="Probst A.J."/>
            <person name="Ladd B."/>
            <person name="Jarett J.K."/>
            <person name="Geller-Mcgrath D.E."/>
            <person name="Sieber C.M.K."/>
            <person name="Emerson J.B."/>
            <person name="Anantharaman K."/>
            <person name="Thomas B.C."/>
            <person name="Malmstrom R."/>
            <person name="Stieglmeier M."/>
            <person name="Klingl A."/>
            <person name="Woyke T."/>
            <person name="Ryan C.M."/>
            <person name="Banfield J.F."/>
        </authorList>
    </citation>
    <scope>NUCLEOTIDE SEQUENCE [LARGE SCALE GENOMIC DNA]</scope>
</reference>
<sequence length="119" mass="13827">MGIGQGNFVWTFTNLGLFENWVYQPVHNIYLLIAAETGILGLFAFLWFLFKIMRSVYLERKAIKDKLAFYSFLSIVFFLLAIGFFDHFLWDLQQGQLMLWIMLGILASFSIKGLAKKSL</sequence>
<dbReference type="Proteomes" id="UP000229481">
    <property type="component" value="Unassembled WGS sequence"/>
</dbReference>
<proteinExistence type="predicted"/>
<evidence type="ECO:0000256" key="1">
    <source>
        <dbReference type="SAM" id="Phobius"/>
    </source>
</evidence>
<feature type="transmembrane region" description="Helical" evidence="1">
    <location>
        <begin position="29"/>
        <end position="47"/>
    </location>
</feature>
<evidence type="ECO:0008006" key="4">
    <source>
        <dbReference type="Google" id="ProtNLM"/>
    </source>
</evidence>
<dbReference type="PANTHER" id="PTHR37422">
    <property type="entry name" value="TEICHURONIC ACID BIOSYNTHESIS PROTEIN TUAE"/>
    <property type="match status" value="1"/>
</dbReference>
<evidence type="ECO:0000313" key="2">
    <source>
        <dbReference type="EMBL" id="PIY75070.1"/>
    </source>
</evidence>
<feature type="transmembrane region" description="Helical" evidence="1">
    <location>
        <begin position="67"/>
        <end position="85"/>
    </location>
</feature>
<keyword evidence="1" id="KW-1133">Transmembrane helix</keyword>
<comment type="caution">
    <text evidence="2">The sequence shown here is derived from an EMBL/GenBank/DDBJ whole genome shotgun (WGS) entry which is preliminary data.</text>
</comment>
<name>A0A2M7QTA6_9BACT</name>
<dbReference type="PANTHER" id="PTHR37422:SF17">
    <property type="entry name" value="O-ANTIGEN LIGASE"/>
    <property type="match status" value="1"/>
</dbReference>
<dbReference type="AlphaFoldDB" id="A0A2M7QTA6"/>
<protein>
    <recommendedName>
        <fullName evidence="4">O-antigen ligase domain-containing protein</fullName>
    </recommendedName>
</protein>
<evidence type="ECO:0000313" key="3">
    <source>
        <dbReference type="Proteomes" id="UP000229481"/>
    </source>
</evidence>
<keyword evidence="1" id="KW-0472">Membrane</keyword>
<feature type="transmembrane region" description="Helical" evidence="1">
    <location>
        <begin position="97"/>
        <end position="115"/>
    </location>
</feature>
<accession>A0A2M7QTA6</accession>
<dbReference type="InterPro" id="IPR051533">
    <property type="entry name" value="WaaL-like"/>
</dbReference>
<organism evidence="2 3">
    <name type="scientific">Candidatus Portnoybacteria bacterium CG_4_10_14_0_8_um_filter_40_50</name>
    <dbReference type="NCBI Taxonomy" id="1974800"/>
    <lineage>
        <taxon>Bacteria</taxon>
        <taxon>Candidatus Portnoyibacteriota</taxon>
    </lineage>
</organism>
<keyword evidence="1" id="KW-0812">Transmembrane</keyword>